<dbReference type="InterPro" id="IPR054416">
    <property type="entry name" value="GST_UstS-like_C"/>
</dbReference>
<dbReference type="Pfam" id="PF13409">
    <property type="entry name" value="GST_N_2"/>
    <property type="match status" value="1"/>
</dbReference>
<dbReference type="PROSITE" id="PS50404">
    <property type="entry name" value="GST_NTER"/>
    <property type="match status" value="1"/>
</dbReference>
<dbReference type="SUPFAM" id="SSF52833">
    <property type="entry name" value="Thioredoxin-like"/>
    <property type="match status" value="1"/>
</dbReference>
<dbReference type="Gene3D" id="3.40.30.10">
    <property type="entry name" value="Glutaredoxin"/>
    <property type="match status" value="1"/>
</dbReference>
<accession>A0A4Y7T8S2</accession>
<dbReference type="EMBL" id="QPFP01000022">
    <property type="protein sequence ID" value="TEB30577.1"/>
    <property type="molecule type" value="Genomic_DNA"/>
</dbReference>
<feature type="non-terminal residue" evidence="2">
    <location>
        <position position="1"/>
    </location>
</feature>
<dbReference type="InterPro" id="IPR036249">
    <property type="entry name" value="Thioredoxin-like_sf"/>
</dbReference>
<dbReference type="Pfam" id="PF22041">
    <property type="entry name" value="GST_C_7"/>
    <property type="match status" value="1"/>
</dbReference>
<dbReference type="PANTHER" id="PTHR42673">
    <property type="entry name" value="MALEYLACETOACETATE ISOMERASE"/>
    <property type="match status" value="1"/>
</dbReference>
<gene>
    <name evidence="2" type="ORF">FA13DRAFT_1630571</name>
</gene>
<organism evidence="2 3">
    <name type="scientific">Coprinellus micaceus</name>
    <name type="common">Glistening ink-cap mushroom</name>
    <name type="synonym">Coprinus micaceus</name>
    <dbReference type="NCBI Taxonomy" id="71717"/>
    <lineage>
        <taxon>Eukaryota</taxon>
        <taxon>Fungi</taxon>
        <taxon>Dikarya</taxon>
        <taxon>Basidiomycota</taxon>
        <taxon>Agaricomycotina</taxon>
        <taxon>Agaricomycetes</taxon>
        <taxon>Agaricomycetidae</taxon>
        <taxon>Agaricales</taxon>
        <taxon>Agaricineae</taxon>
        <taxon>Psathyrellaceae</taxon>
        <taxon>Coprinellus</taxon>
    </lineage>
</organism>
<dbReference type="InterPro" id="IPR004045">
    <property type="entry name" value="Glutathione_S-Trfase_N"/>
</dbReference>
<dbReference type="PANTHER" id="PTHR42673:SF4">
    <property type="entry name" value="MALEYLACETOACETATE ISOMERASE"/>
    <property type="match status" value="1"/>
</dbReference>
<reference evidence="2 3" key="1">
    <citation type="journal article" date="2019" name="Nat. Ecol. Evol.">
        <title>Megaphylogeny resolves global patterns of mushroom evolution.</title>
        <authorList>
            <person name="Varga T."/>
            <person name="Krizsan K."/>
            <person name="Foldi C."/>
            <person name="Dima B."/>
            <person name="Sanchez-Garcia M."/>
            <person name="Sanchez-Ramirez S."/>
            <person name="Szollosi G.J."/>
            <person name="Szarkandi J.G."/>
            <person name="Papp V."/>
            <person name="Albert L."/>
            <person name="Andreopoulos W."/>
            <person name="Angelini C."/>
            <person name="Antonin V."/>
            <person name="Barry K.W."/>
            <person name="Bougher N.L."/>
            <person name="Buchanan P."/>
            <person name="Buyck B."/>
            <person name="Bense V."/>
            <person name="Catcheside P."/>
            <person name="Chovatia M."/>
            <person name="Cooper J."/>
            <person name="Damon W."/>
            <person name="Desjardin D."/>
            <person name="Finy P."/>
            <person name="Geml J."/>
            <person name="Haridas S."/>
            <person name="Hughes K."/>
            <person name="Justo A."/>
            <person name="Karasinski D."/>
            <person name="Kautmanova I."/>
            <person name="Kiss B."/>
            <person name="Kocsube S."/>
            <person name="Kotiranta H."/>
            <person name="LaButti K.M."/>
            <person name="Lechner B.E."/>
            <person name="Liimatainen K."/>
            <person name="Lipzen A."/>
            <person name="Lukacs Z."/>
            <person name="Mihaltcheva S."/>
            <person name="Morgado L.N."/>
            <person name="Niskanen T."/>
            <person name="Noordeloos M.E."/>
            <person name="Ohm R.A."/>
            <person name="Ortiz-Santana B."/>
            <person name="Ovrebo C."/>
            <person name="Racz N."/>
            <person name="Riley R."/>
            <person name="Savchenko A."/>
            <person name="Shiryaev A."/>
            <person name="Soop K."/>
            <person name="Spirin V."/>
            <person name="Szebenyi C."/>
            <person name="Tomsovsky M."/>
            <person name="Tulloss R.E."/>
            <person name="Uehling J."/>
            <person name="Grigoriev I.V."/>
            <person name="Vagvolgyi C."/>
            <person name="Papp T."/>
            <person name="Martin F.M."/>
            <person name="Miettinen O."/>
            <person name="Hibbett D.S."/>
            <person name="Nagy L.G."/>
        </authorList>
    </citation>
    <scope>NUCLEOTIDE SEQUENCE [LARGE SCALE GENOMIC DNA]</scope>
    <source>
        <strain evidence="2 3">FP101781</strain>
    </source>
</reference>
<sequence length="269" mass="30796">PASAMITLYDFDSKLPGRGMSPFVWRVRFTLNIKGLPYKTEWLNFANLEEQLKERNVSPSKVVPEGDGFSSFYSVPAIHDPSTNTVLEDSHKIIKYLDETYPDTPRLTTHPATLTDDDDLVKPAFEPNWHLPLSLMFHGIWGLAVPSVVAHSMDEAGAVQYREKFELKTGVRFESVLGEDKKQELLEKGRQNFSEVDAQLRKIREKYGGDGPWMFGKDAKLPDLAIAGSLAWLVSIKGEESDLWKEVRTWDEGRWAKIWDEIKPYYKLF</sequence>
<dbReference type="OrthoDB" id="4951845at2759"/>
<evidence type="ECO:0000313" key="3">
    <source>
        <dbReference type="Proteomes" id="UP000298030"/>
    </source>
</evidence>
<proteinExistence type="predicted"/>
<dbReference type="AlphaFoldDB" id="A0A4Y7T8S2"/>
<feature type="domain" description="GST N-terminal" evidence="1">
    <location>
        <begin position="11"/>
        <end position="105"/>
    </location>
</feature>
<dbReference type="GO" id="GO:0006559">
    <property type="term" value="P:L-phenylalanine catabolic process"/>
    <property type="evidence" value="ECO:0007669"/>
    <property type="project" value="TreeGrafter"/>
</dbReference>
<dbReference type="GO" id="GO:0004364">
    <property type="term" value="F:glutathione transferase activity"/>
    <property type="evidence" value="ECO:0007669"/>
    <property type="project" value="TreeGrafter"/>
</dbReference>
<dbReference type="GO" id="GO:0016034">
    <property type="term" value="F:maleylacetoacetate isomerase activity"/>
    <property type="evidence" value="ECO:0007669"/>
    <property type="project" value="TreeGrafter"/>
</dbReference>
<dbReference type="Gene3D" id="1.20.1050.10">
    <property type="match status" value="1"/>
</dbReference>
<dbReference type="STRING" id="71717.A0A4Y7T8S2"/>
<comment type="caution">
    <text evidence="2">The sequence shown here is derived from an EMBL/GenBank/DDBJ whole genome shotgun (WGS) entry which is preliminary data.</text>
</comment>
<dbReference type="Proteomes" id="UP000298030">
    <property type="component" value="Unassembled WGS sequence"/>
</dbReference>
<keyword evidence="3" id="KW-1185">Reference proteome</keyword>
<name>A0A4Y7T8S2_COPMI</name>
<evidence type="ECO:0000259" key="1">
    <source>
        <dbReference type="PROSITE" id="PS50404"/>
    </source>
</evidence>
<dbReference type="GO" id="GO:0006749">
    <property type="term" value="P:glutathione metabolic process"/>
    <property type="evidence" value="ECO:0007669"/>
    <property type="project" value="TreeGrafter"/>
</dbReference>
<protein>
    <recommendedName>
        <fullName evidence="1">GST N-terminal domain-containing protein</fullName>
    </recommendedName>
</protein>
<evidence type="ECO:0000313" key="2">
    <source>
        <dbReference type="EMBL" id="TEB30577.1"/>
    </source>
</evidence>